<evidence type="ECO:0000256" key="7">
    <source>
        <dbReference type="ARBA" id="ARBA00022833"/>
    </source>
</evidence>
<protein>
    <submittedName>
        <fullName evidence="14">M48 family metalloprotease</fullName>
    </submittedName>
</protein>
<keyword evidence="15" id="KW-1185">Reference proteome</keyword>
<evidence type="ECO:0000256" key="3">
    <source>
        <dbReference type="ARBA" id="ARBA00022670"/>
    </source>
</evidence>
<dbReference type="RefSeq" id="WP_228275553.1">
    <property type="nucleotide sequence ID" value="NZ_ML762424.1"/>
</dbReference>
<dbReference type="GO" id="GO:0005886">
    <property type="term" value="C:plasma membrane"/>
    <property type="evidence" value="ECO:0007669"/>
    <property type="project" value="UniProtKB-SubCell"/>
</dbReference>
<accession>A0A7C8GVS5</accession>
<evidence type="ECO:0000256" key="11">
    <source>
        <dbReference type="RuleBase" id="RU003983"/>
    </source>
</evidence>
<dbReference type="GO" id="GO:0004222">
    <property type="term" value="F:metalloendopeptidase activity"/>
    <property type="evidence" value="ECO:0007669"/>
    <property type="project" value="InterPro"/>
</dbReference>
<comment type="caution">
    <text evidence="14">The sequence shown here is derived from an EMBL/GenBank/DDBJ whole genome shotgun (WGS) entry which is preliminary data.</text>
</comment>
<evidence type="ECO:0000313" key="15">
    <source>
        <dbReference type="Proteomes" id="UP000480246"/>
    </source>
</evidence>
<dbReference type="PANTHER" id="PTHR43221:SF1">
    <property type="entry name" value="PROTEASE HTPX"/>
    <property type="match status" value="1"/>
</dbReference>
<dbReference type="GO" id="GO:0046872">
    <property type="term" value="F:metal ion binding"/>
    <property type="evidence" value="ECO:0007669"/>
    <property type="project" value="UniProtKB-KW"/>
</dbReference>
<dbReference type="PANTHER" id="PTHR43221">
    <property type="entry name" value="PROTEASE HTPX"/>
    <property type="match status" value="1"/>
</dbReference>
<evidence type="ECO:0000256" key="10">
    <source>
        <dbReference type="ARBA" id="ARBA00023136"/>
    </source>
</evidence>
<keyword evidence="3 11" id="KW-0645">Protease</keyword>
<evidence type="ECO:0000256" key="1">
    <source>
        <dbReference type="ARBA" id="ARBA00004651"/>
    </source>
</evidence>
<feature type="transmembrane region" description="Helical" evidence="12">
    <location>
        <begin position="60"/>
        <end position="79"/>
    </location>
</feature>
<comment type="subcellular location">
    <subcellularLocation>
        <location evidence="1">Cell membrane</location>
        <topology evidence="1">Multi-pass membrane protein</topology>
    </subcellularLocation>
</comment>
<dbReference type="AlphaFoldDB" id="A0A7C8GVS5"/>
<keyword evidence="5" id="KW-0479">Metal-binding</keyword>
<evidence type="ECO:0000259" key="13">
    <source>
        <dbReference type="Pfam" id="PF01435"/>
    </source>
</evidence>
<evidence type="ECO:0000256" key="12">
    <source>
        <dbReference type="SAM" id="Phobius"/>
    </source>
</evidence>
<gene>
    <name evidence="14" type="ORF">F9U64_02085</name>
</gene>
<dbReference type="Pfam" id="PF01435">
    <property type="entry name" value="Peptidase_M48"/>
    <property type="match status" value="1"/>
</dbReference>
<organism evidence="14 15">
    <name type="scientific">Gracilibacillus oryzae</name>
    <dbReference type="NCBI Taxonomy" id="1672701"/>
    <lineage>
        <taxon>Bacteria</taxon>
        <taxon>Bacillati</taxon>
        <taxon>Bacillota</taxon>
        <taxon>Bacilli</taxon>
        <taxon>Bacillales</taxon>
        <taxon>Bacillaceae</taxon>
        <taxon>Gracilibacillus</taxon>
    </lineage>
</organism>
<keyword evidence="8 12" id="KW-1133">Transmembrane helix</keyword>
<dbReference type="InterPro" id="IPR001915">
    <property type="entry name" value="Peptidase_M48"/>
</dbReference>
<dbReference type="InterPro" id="IPR050083">
    <property type="entry name" value="HtpX_protease"/>
</dbReference>
<sequence length="156" mass="18360">MLKGMEEAEILFITAHEVAHYLYKHVYLGTALYVFSMLFFFLFLQYLSNRWKKDHRLTRLLKLLLTFLIILTVIQPISLSVSRQMERAADNFAIEHTENLTPAMNTYYLLAKQSKTDISPAPWIRFFRSSHPSIAERIKKMEEVIEKRETKSSPDS</sequence>
<keyword evidence="7 11" id="KW-0862">Zinc</keyword>
<evidence type="ECO:0000256" key="8">
    <source>
        <dbReference type="ARBA" id="ARBA00022989"/>
    </source>
</evidence>
<dbReference type="GO" id="GO:0006508">
    <property type="term" value="P:proteolysis"/>
    <property type="evidence" value="ECO:0007669"/>
    <property type="project" value="UniProtKB-KW"/>
</dbReference>
<dbReference type="EMBL" id="WEID01000006">
    <property type="protein sequence ID" value="KAB8139200.1"/>
    <property type="molecule type" value="Genomic_DNA"/>
</dbReference>
<keyword evidence="10 12" id="KW-0472">Membrane</keyword>
<evidence type="ECO:0000256" key="2">
    <source>
        <dbReference type="ARBA" id="ARBA00022475"/>
    </source>
</evidence>
<dbReference type="Proteomes" id="UP000480246">
    <property type="component" value="Unassembled WGS sequence"/>
</dbReference>
<keyword evidence="9 11" id="KW-0482">Metalloprotease</keyword>
<keyword evidence="4 12" id="KW-0812">Transmembrane</keyword>
<evidence type="ECO:0000256" key="5">
    <source>
        <dbReference type="ARBA" id="ARBA00022723"/>
    </source>
</evidence>
<evidence type="ECO:0000313" key="14">
    <source>
        <dbReference type="EMBL" id="KAB8139200.1"/>
    </source>
</evidence>
<feature type="domain" description="Peptidase M48" evidence="13">
    <location>
        <begin position="2"/>
        <end position="143"/>
    </location>
</feature>
<keyword evidence="6 11" id="KW-0378">Hydrolase</keyword>
<comment type="cofactor">
    <cofactor evidence="11">
        <name>Zn(2+)</name>
        <dbReference type="ChEBI" id="CHEBI:29105"/>
    </cofactor>
    <text evidence="11">Binds 1 zinc ion per subunit.</text>
</comment>
<proteinExistence type="inferred from homology"/>
<evidence type="ECO:0000256" key="4">
    <source>
        <dbReference type="ARBA" id="ARBA00022692"/>
    </source>
</evidence>
<comment type="similarity">
    <text evidence="11">Belongs to the peptidase M48 family.</text>
</comment>
<evidence type="ECO:0000256" key="6">
    <source>
        <dbReference type="ARBA" id="ARBA00022801"/>
    </source>
</evidence>
<name>A0A7C8GVS5_9BACI</name>
<evidence type="ECO:0000256" key="9">
    <source>
        <dbReference type="ARBA" id="ARBA00023049"/>
    </source>
</evidence>
<feature type="transmembrane region" description="Helical" evidence="12">
    <location>
        <begin position="26"/>
        <end position="48"/>
    </location>
</feature>
<reference evidence="14 15" key="1">
    <citation type="submission" date="2019-10" db="EMBL/GenBank/DDBJ databases">
        <title>Gracilibacillus sp. nov. isolated from rice seeds.</title>
        <authorList>
            <person name="He S."/>
        </authorList>
    </citation>
    <scope>NUCLEOTIDE SEQUENCE [LARGE SCALE GENOMIC DNA]</scope>
    <source>
        <strain evidence="14 15">TD8</strain>
    </source>
</reference>
<keyword evidence="2" id="KW-1003">Cell membrane</keyword>